<dbReference type="InterPro" id="IPR036291">
    <property type="entry name" value="NAD(P)-bd_dom_sf"/>
</dbReference>
<dbReference type="RefSeq" id="WP_186864282.1">
    <property type="nucleotide sequence ID" value="NZ_JACOPE010000001.1"/>
</dbReference>
<dbReference type="EMBL" id="JACOPE010000001">
    <property type="protein sequence ID" value="MBC5682064.1"/>
    <property type="molecule type" value="Genomic_DNA"/>
</dbReference>
<name>A0ABR7G3R3_9FIRM</name>
<comment type="caution">
    <text evidence="2">The sequence shown here is derived from an EMBL/GenBank/DDBJ whole genome shotgun (WGS) entry which is preliminary data.</text>
</comment>
<evidence type="ECO:0000259" key="1">
    <source>
        <dbReference type="Pfam" id="PF13460"/>
    </source>
</evidence>
<feature type="domain" description="NAD(P)-binding" evidence="1">
    <location>
        <begin position="7"/>
        <end position="197"/>
    </location>
</feature>
<organism evidence="2 3">
    <name type="scientific">Ruminococcus hominis</name>
    <dbReference type="NCBI Taxonomy" id="2763065"/>
    <lineage>
        <taxon>Bacteria</taxon>
        <taxon>Bacillati</taxon>
        <taxon>Bacillota</taxon>
        <taxon>Clostridia</taxon>
        <taxon>Eubacteriales</taxon>
        <taxon>Oscillospiraceae</taxon>
        <taxon>Ruminococcus</taxon>
    </lineage>
</organism>
<dbReference type="Proteomes" id="UP000631576">
    <property type="component" value="Unassembled WGS sequence"/>
</dbReference>
<protein>
    <submittedName>
        <fullName evidence="2">NAD(P)H-binding protein</fullName>
    </submittedName>
</protein>
<dbReference type="PANTHER" id="PTHR43355:SF2">
    <property type="entry name" value="FLAVIN REDUCTASE (NADPH)"/>
    <property type="match status" value="1"/>
</dbReference>
<dbReference type="Gene3D" id="3.40.50.720">
    <property type="entry name" value="NAD(P)-binding Rossmann-like Domain"/>
    <property type="match status" value="1"/>
</dbReference>
<evidence type="ECO:0000313" key="3">
    <source>
        <dbReference type="Proteomes" id="UP000631576"/>
    </source>
</evidence>
<dbReference type="SUPFAM" id="SSF51735">
    <property type="entry name" value="NAD(P)-binding Rossmann-fold domains"/>
    <property type="match status" value="1"/>
</dbReference>
<gene>
    <name evidence="2" type="ORF">H8S40_00400</name>
</gene>
<dbReference type="InterPro" id="IPR016040">
    <property type="entry name" value="NAD(P)-bd_dom"/>
</dbReference>
<dbReference type="Pfam" id="PF13460">
    <property type="entry name" value="NAD_binding_10"/>
    <property type="match status" value="1"/>
</dbReference>
<sequence length="235" mass="26207">MKIAVIGANGNLGSRVTRQALERGMTVKGFVYAGNVEDERVEIVNKSLFDVTKEDIADCDVMISAYGSGFDADPTLNHKAFLKYIELNEGTKRHLLAIGGAGSLFTDSTHTTYCYETPEHPDFLREISKNIKLGIDELKKTSNVNWTVVCPSSFFDSEGALTGNYEIGTEEQVIFNEVGESRVTYEDLAMAMLDIAEADNYNQKQITVLTKQKHIKICRIFLKNLHGEVKHCTLK</sequence>
<dbReference type="InterPro" id="IPR051606">
    <property type="entry name" value="Polyketide_Oxido-like"/>
</dbReference>
<dbReference type="PANTHER" id="PTHR43355">
    <property type="entry name" value="FLAVIN REDUCTASE (NADPH)"/>
    <property type="match status" value="1"/>
</dbReference>
<reference evidence="2 3" key="1">
    <citation type="submission" date="2020-08" db="EMBL/GenBank/DDBJ databases">
        <title>Genome public.</title>
        <authorList>
            <person name="Liu C."/>
            <person name="Sun Q."/>
        </authorList>
    </citation>
    <scope>NUCLEOTIDE SEQUENCE [LARGE SCALE GENOMIC DNA]</scope>
    <source>
        <strain evidence="2 3">NSJ-13</strain>
    </source>
</reference>
<keyword evidence="3" id="KW-1185">Reference proteome</keyword>
<evidence type="ECO:0000313" key="2">
    <source>
        <dbReference type="EMBL" id="MBC5682064.1"/>
    </source>
</evidence>
<accession>A0ABR7G3R3</accession>
<proteinExistence type="predicted"/>